<dbReference type="RefSeq" id="WP_253280360.1">
    <property type="nucleotide sequence ID" value="NZ_CZAF01000001.1"/>
</dbReference>
<dbReference type="SUPFAM" id="SSF49464">
    <property type="entry name" value="Carboxypeptidase regulatory domain-like"/>
    <property type="match status" value="1"/>
</dbReference>
<evidence type="ECO:0000256" key="7">
    <source>
        <dbReference type="ARBA" id="ARBA00023136"/>
    </source>
</evidence>
<dbReference type="Pfam" id="PF07715">
    <property type="entry name" value="Plug"/>
    <property type="match status" value="1"/>
</dbReference>
<sequence>MKRKLMLLLACLFVGIGLVTAQTQKVTGVVISEEDGQPVIGASVLVKGTQVGAITGVDGDFTLPNVPSSAKTLVISYIGMQTQEVTIKPHVRVVMQSDTELLDEVVVVAYGTATKRSFTGSATEIKGDRIANKNPSELSKALTGEVAGVQVISTSGQPGSNASIRIRGLGSVNSSRAPLYVVDGIPFGSDLSGIDPSDIESTTVLKDATATALYGSRAANGVILLTTKRGKKGKTQVEANVKYGINTRIIPLYDTMESPERFIELTWEGIKNKYQYAGGRDEAAAAAMASKLLWGYDDPQKGYQNTGIYKGYNMWSTGDVIDPSTGKFKAGVVRKFTPEKWEDYIFRTGEKVEANVKISGGSDKLSHYTSFGYLKDEGYYIGSDFERFNARSNLSQDITSWLKSNVNMAYSYMELNKPGQGDNMNNGFQFINFMPSIFPVFQRDADGNKIKDNVVGGYLYDYGMAEGYGRPYASGVNPAGAIQLDKNEYQSHSFNGNAMFEATFLKDFKGTVNFGLQYLGTKNNELTNPYYGDAEGLGRIFKNMSTFFSFTSNQILSWKKSFGVHNLDAFVAHESTFYKSSDNYGQKSKIVRPNNTEWSNAVIMDYMDSQTYGFDMESYFGQIRYDYNDKYFFHGTLRRDGSSRFAKGQKWGTFGSIGAAWAITNENFMKDVSWLKNLKYKLSWGVLGNQDFITNPTIAGYYPYNDLYTIGNLNDEISFSFKYKGNPDLTWERSETWNTGIEFNIADILEGEVEYYNKTTKDMLFLKQVSPSLGYAQYPVNDGKMVNKGLEFSLVAHLVKTNDISLDLRVNGGHYKNKMTQMPMDDTTGKEKPLEIQGAYGWSKGHSLYDFYIREYAGVDPETGMALYNSYYNVKADGSKDLITDMVTYQQNNKIERLEVEKTSDYNNATKKYVGKSGIPTLQGGFGFDLAVKGFELNTTFSYSLGGYAYDGVYATLMSNNTPGSGNWHNDIENRWQKPGDITDVPRLTSGYDEYTNASSTRFITSRSYLNLSNVRLSYTFPKKWMNRMNIGSLSVYVSGDNLMFISARKGFVSMAGNTVSTDPNEDSGGSDRSQYAPLSTIMGGIKIQF</sequence>
<dbReference type="InterPro" id="IPR037066">
    <property type="entry name" value="Plug_dom_sf"/>
</dbReference>
<dbReference type="InterPro" id="IPR008969">
    <property type="entry name" value="CarboxyPept-like_regulatory"/>
</dbReference>
<dbReference type="Pfam" id="PF13715">
    <property type="entry name" value="CarbopepD_reg_2"/>
    <property type="match status" value="1"/>
</dbReference>
<keyword evidence="4 10" id="KW-0812">Transmembrane</keyword>
<dbReference type="PANTHER" id="PTHR30069">
    <property type="entry name" value="TONB-DEPENDENT OUTER MEMBRANE RECEPTOR"/>
    <property type="match status" value="1"/>
</dbReference>
<dbReference type="EMBL" id="CZAF01000001">
    <property type="protein sequence ID" value="CUO41299.1"/>
    <property type="molecule type" value="Genomic_DNA"/>
</dbReference>
<evidence type="ECO:0000256" key="2">
    <source>
        <dbReference type="ARBA" id="ARBA00022448"/>
    </source>
</evidence>
<evidence type="ECO:0000256" key="1">
    <source>
        <dbReference type="ARBA" id="ARBA00004571"/>
    </source>
</evidence>
<dbReference type="InterPro" id="IPR023996">
    <property type="entry name" value="TonB-dep_OMP_SusC/RagA"/>
</dbReference>
<gene>
    <name evidence="15" type="ORF">ERS852462_00346</name>
</gene>
<keyword evidence="5 12" id="KW-0732">Signal</keyword>
<accession>A0A174EXR4</accession>
<keyword evidence="3 10" id="KW-1134">Transmembrane beta strand</keyword>
<dbReference type="InterPro" id="IPR039426">
    <property type="entry name" value="TonB-dep_rcpt-like"/>
</dbReference>
<evidence type="ECO:0000256" key="11">
    <source>
        <dbReference type="RuleBase" id="RU003357"/>
    </source>
</evidence>
<dbReference type="NCBIfam" id="TIGR04057">
    <property type="entry name" value="SusC_RagA_signa"/>
    <property type="match status" value="1"/>
</dbReference>
<dbReference type="Gene3D" id="2.40.170.20">
    <property type="entry name" value="TonB-dependent receptor, beta-barrel domain"/>
    <property type="match status" value="1"/>
</dbReference>
<feature type="signal peptide" evidence="12">
    <location>
        <begin position="1"/>
        <end position="21"/>
    </location>
</feature>
<keyword evidence="7 10" id="KW-0472">Membrane</keyword>
<evidence type="ECO:0000313" key="16">
    <source>
        <dbReference type="Proteomes" id="UP000095614"/>
    </source>
</evidence>
<feature type="domain" description="TonB-dependent receptor plug" evidence="14">
    <location>
        <begin position="115"/>
        <end position="222"/>
    </location>
</feature>
<name>A0A174EXR4_BACUN</name>
<dbReference type="Pfam" id="PF00593">
    <property type="entry name" value="TonB_dep_Rec_b-barrel"/>
    <property type="match status" value="1"/>
</dbReference>
<keyword evidence="8 15" id="KW-0675">Receptor</keyword>
<dbReference type="NCBIfam" id="TIGR04056">
    <property type="entry name" value="OMP_RagA_SusC"/>
    <property type="match status" value="1"/>
</dbReference>
<keyword evidence="2 10" id="KW-0813">Transport</keyword>
<dbReference type="InterPro" id="IPR012910">
    <property type="entry name" value="Plug_dom"/>
</dbReference>
<feature type="chain" id="PRO_5008021154" evidence="12">
    <location>
        <begin position="22"/>
        <end position="1090"/>
    </location>
</feature>
<evidence type="ECO:0000256" key="3">
    <source>
        <dbReference type="ARBA" id="ARBA00022452"/>
    </source>
</evidence>
<evidence type="ECO:0000313" key="15">
    <source>
        <dbReference type="EMBL" id="CUO41299.1"/>
    </source>
</evidence>
<keyword evidence="9 10" id="KW-0998">Cell outer membrane</keyword>
<evidence type="ECO:0000256" key="6">
    <source>
        <dbReference type="ARBA" id="ARBA00023077"/>
    </source>
</evidence>
<evidence type="ECO:0000256" key="10">
    <source>
        <dbReference type="PROSITE-ProRule" id="PRU01360"/>
    </source>
</evidence>
<dbReference type="InterPro" id="IPR000531">
    <property type="entry name" value="Beta-barrel_TonB"/>
</dbReference>
<evidence type="ECO:0000256" key="12">
    <source>
        <dbReference type="SAM" id="SignalP"/>
    </source>
</evidence>
<evidence type="ECO:0000259" key="13">
    <source>
        <dbReference type="Pfam" id="PF00593"/>
    </source>
</evidence>
<protein>
    <submittedName>
        <fullName evidence="15">TonB-dependent receptor plug</fullName>
    </submittedName>
</protein>
<evidence type="ECO:0000256" key="4">
    <source>
        <dbReference type="ARBA" id="ARBA00022692"/>
    </source>
</evidence>
<evidence type="ECO:0000256" key="8">
    <source>
        <dbReference type="ARBA" id="ARBA00023170"/>
    </source>
</evidence>
<keyword evidence="6 11" id="KW-0798">TonB box</keyword>
<proteinExistence type="inferred from homology"/>
<dbReference type="AlphaFoldDB" id="A0A174EXR4"/>
<dbReference type="FunFam" id="2.170.130.10:FF:000003">
    <property type="entry name" value="SusC/RagA family TonB-linked outer membrane protein"/>
    <property type="match status" value="1"/>
</dbReference>
<dbReference type="GO" id="GO:0015344">
    <property type="term" value="F:siderophore uptake transmembrane transporter activity"/>
    <property type="evidence" value="ECO:0007669"/>
    <property type="project" value="TreeGrafter"/>
</dbReference>
<dbReference type="GO" id="GO:0044718">
    <property type="term" value="P:siderophore transmembrane transport"/>
    <property type="evidence" value="ECO:0007669"/>
    <property type="project" value="TreeGrafter"/>
</dbReference>
<comment type="subcellular location">
    <subcellularLocation>
        <location evidence="1 10">Cell outer membrane</location>
        <topology evidence="1 10">Multi-pass membrane protein</topology>
    </subcellularLocation>
</comment>
<dbReference type="PANTHER" id="PTHR30069:SF29">
    <property type="entry name" value="HEMOGLOBIN AND HEMOGLOBIN-HAPTOGLOBIN-BINDING PROTEIN 1-RELATED"/>
    <property type="match status" value="1"/>
</dbReference>
<reference evidence="15 16" key="1">
    <citation type="submission" date="2015-09" db="EMBL/GenBank/DDBJ databases">
        <authorList>
            <consortium name="Pathogen Informatics"/>
        </authorList>
    </citation>
    <scope>NUCLEOTIDE SEQUENCE [LARGE SCALE GENOMIC DNA]</scope>
    <source>
        <strain evidence="15 16">2789STDY5834847</strain>
    </source>
</reference>
<dbReference type="GO" id="GO:0009279">
    <property type="term" value="C:cell outer membrane"/>
    <property type="evidence" value="ECO:0007669"/>
    <property type="project" value="UniProtKB-SubCell"/>
</dbReference>
<evidence type="ECO:0000256" key="5">
    <source>
        <dbReference type="ARBA" id="ARBA00022729"/>
    </source>
</evidence>
<comment type="similarity">
    <text evidence="10 11">Belongs to the TonB-dependent receptor family.</text>
</comment>
<dbReference type="InterPro" id="IPR023997">
    <property type="entry name" value="TonB-dep_OMP_SusC/RagA_CS"/>
</dbReference>
<dbReference type="InterPro" id="IPR036942">
    <property type="entry name" value="Beta-barrel_TonB_sf"/>
</dbReference>
<evidence type="ECO:0000259" key="14">
    <source>
        <dbReference type="Pfam" id="PF07715"/>
    </source>
</evidence>
<feature type="domain" description="TonB-dependent receptor-like beta-barrel" evidence="13">
    <location>
        <begin position="461"/>
        <end position="1043"/>
    </location>
</feature>
<dbReference type="Gene3D" id="2.170.130.10">
    <property type="entry name" value="TonB-dependent receptor, plug domain"/>
    <property type="match status" value="1"/>
</dbReference>
<evidence type="ECO:0000256" key="9">
    <source>
        <dbReference type="ARBA" id="ARBA00023237"/>
    </source>
</evidence>
<dbReference type="Proteomes" id="UP000095614">
    <property type="component" value="Unassembled WGS sequence"/>
</dbReference>
<organism evidence="15 16">
    <name type="scientific">Bacteroides uniformis</name>
    <dbReference type="NCBI Taxonomy" id="820"/>
    <lineage>
        <taxon>Bacteria</taxon>
        <taxon>Pseudomonadati</taxon>
        <taxon>Bacteroidota</taxon>
        <taxon>Bacteroidia</taxon>
        <taxon>Bacteroidales</taxon>
        <taxon>Bacteroidaceae</taxon>
        <taxon>Bacteroides</taxon>
    </lineage>
</organism>
<dbReference type="Gene3D" id="2.60.40.1120">
    <property type="entry name" value="Carboxypeptidase-like, regulatory domain"/>
    <property type="match status" value="1"/>
</dbReference>
<dbReference type="SUPFAM" id="SSF56935">
    <property type="entry name" value="Porins"/>
    <property type="match status" value="1"/>
</dbReference>
<dbReference type="PROSITE" id="PS52016">
    <property type="entry name" value="TONB_DEPENDENT_REC_3"/>
    <property type="match status" value="1"/>
</dbReference>